<keyword evidence="1" id="KW-0812">Transmembrane</keyword>
<keyword evidence="1" id="KW-1133">Transmembrane helix</keyword>
<gene>
    <name evidence="2" type="ORF">F511_36539</name>
</gene>
<evidence type="ECO:0000256" key="1">
    <source>
        <dbReference type="SAM" id="Phobius"/>
    </source>
</evidence>
<dbReference type="EMBL" id="KV014966">
    <property type="protein sequence ID" value="KZV21078.1"/>
    <property type="molecule type" value="Genomic_DNA"/>
</dbReference>
<feature type="transmembrane region" description="Helical" evidence="1">
    <location>
        <begin position="127"/>
        <end position="146"/>
    </location>
</feature>
<keyword evidence="3" id="KW-1185">Reference proteome</keyword>
<reference evidence="2 3" key="1">
    <citation type="journal article" date="2015" name="Proc. Natl. Acad. Sci. U.S.A.">
        <title>The resurrection genome of Boea hygrometrica: A blueprint for survival of dehydration.</title>
        <authorList>
            <person name="Xiao L."/>
            <person name="Yang G."/>
            <person name="Zhang L."/>
            <person name="Yang X."/>
            <person name="Zhao S."/>
            <person name="Ji Z."/>
            <person name="Zhou Q."/>
            <person name="Hu M."/>
            <person name="Wang Y."/>
            <person name="Chen M."/>
            <person name="Xu Y."/>
            <person name="Jin H."/>
            <person name="Xiao X."/>
            <person name="Hu G."/>
            <person name="Bao F."/>
            <person name="Hu Y."/>
            <person name="Wan P."/>
            <person name="Li L."/>
            <person name="Deng X."/>
            <person name="Kuang T."/>
            <person name="Xiang C."/>
            <person name="Zhu J.K."/>
            <person name="Oliver M.J."/>
            <person name="He Y."/>
        </authorList>
    </citation>
    <scope>NUCLEOTIDE SEQUENCE [LARGE SCALE GENOMIC DNA]</scope>
    <source>
        <strain evidence="3">cv. XS01</strain>
    </source>
</reference>
<evidence type="ECO:0000313" key="3">
    <source>
        <dbReference type="Proteomes" id="UP000250235"/>
    </source>
</evidence>
<proteinExistence type="predicted"/>
<name>A0A2Z7AIB2_9LAMI</name>
<keyword evidence="1" id="KW-0472">Membrane</keyword>
<protein>
    <submittedName>
        <fullName evidence="2">Pentatricopeptide repeat-containing protein mitochondrial</fullName>
    </submittedName>
</protein>
<accession>A0A2Z7AIB2</accession>
<sequence length="213" mass="23969">MSMTFTAHQKTELLFGLSYLESVQPSTLKTQLILLKDNWGTTENLRFGKHQRWENLGFRGNNRSELITAESAECIIFAFSKYYFLQSTNRNGRFIDSDALQVNFDSVMSFPNEDMVQMFKGIESNGLRGFLGCLSVLVAFFAHSLLPIEGLTYMDDVPKALINAEMTDFSTSGALIKTSCKKKEMKVEFRLLNDILAKTVTAKAGSFDAVTHD</sequence>
<organism evidence="2 3">
    <name type="scientific">Dorcoceras hygrometricum</name>
    <dbReference type="NCBI Taxonomy" id="472368"/>
    <lineage>
        <taxon>Eukaryota</taxon>
        <taxon>Viridiplantae</taxon>
        <taxon>Streptophyta</taxon>
        <taxon>Embryophyta</taxon>
        <taxon>Tracheophyta</taxon>
        <taxon>Spermatophyta</taxon>
        <taxon>Magnoliopsida</taxon>
        <taxon>eudicotyledons</taxon>
        <taxon>Gunneridae</taxon>
        <taxon>Pentapetalae</taxon>
        <taxon>asterids</taxon>
        <taxon>lamiids</taxon>
        <taxon>Lamiales</taxon>
        <taxon>Gesneriaceae</taxon>
        <taxon>Didymocarpoideae</taxon>
        <taxon>Trichosporeae</taxon>
        <taxon>Loxocarpinae</taxon>
        <taxon>Dorcoceras</taxon>
    </lineage>
</organism>
<evidence type="ECO:0000313" key="2">
    <source>
        <dbReference type="EMBL" id="KZV21078.1"/>
    </source>
</evidence>
<dbReference type="Proteomes" id="UP000250235">
    <property type="component" value="Unassembled WGS sequence"/>
</dbReference>
<dbReference type="AlphaFoldDB" id="A0A2Z7AIB2"/>